<geneLocation type="mitochondrion" evidence="21"/>
<dbReference type="EC" id="7.1.1.2" evidence="3"/>
<feature type="transmembrane region" description="Helical" evidence="18">
    <location>
        <begin position="554"/>
        <end position="573"/>
    </location>
</feature>
<dbReference type="GO" id="GO:0042773">
    <property type="term" value="P:ATP synthesis coupled electron transport"/>
    <property type="evidence" value="ECO:0007669"/>
    <property type="project" value="InterPro"/>
</dbReference>
<keyword evidence="8" id="KW-0999">Mitochondrion inner membrane</keyword>
<evidence type="ECO:0000256" key="8">
    <source>
        <dbReference type="ARBA" id="ARBA00022792"/>
    </source>
</evidence>
<feature type="transmembrane region" description="Helical" evidence="18">
    <location>
        <begin position="86"/>
        <end position="104"/>
    </location>
</feature>
<protein>
    <recommendedName>
        <fullName evidence="4">NADH-ubiquinone oxidoreductase chain 5</fullName>
        <ecNumber evidence="3">7.1.1.2</ecNumber>
    </recommendedName>
    <alternativeName>
        <fullName evidence="16">NADH dehydrogenase subunit 5</fullName>
    </alternativeName>
</protein>
<dbReference type="PANTHER" id="PTHR42829:SF2">
    <property type="entry name" value="NADH-UBIQUINONE OXIDOREDUCTASE CHAIN 5"/>
    <property type="match status" value="1"/>
</dbReference>
<keyword evidence="12" id="KW-0520">NAD</keyword>
<feature type="transmembrane region" description="Helical" evidence="18">
    <location>
        <begin position="531"/>
        <end position="547"/>
    </location>
</feature>
<dbReference type="GO" id="GO:0003954">
    <property type="term" value="F:NADH dehydrogenase activity"/>
    <property type="evidence" value="ECO:0007669"/>
    <property type="project" value="TreeGrafter"/>
</dbReference>
<feature type="transmembrane region" description="Helical" evidence="18">
    <location>
        <begin position="7"/>
        <end position="30"/>
    </location>
</feature>
<keyword evidence="15 18" id="KW-0472">Membrane</keyword>
<feature type="transmembrane region" description="Helical" evidence="18">
    <location>
        <begin position="295"/>
        <end position="317"/>
    </location>
</feature>
<dbReference type="PANTHER" id="PTHR42829">
    <property type="entry name" value="NADH-UBIQUINONE OXIDOREDUCTASE CHAIN 5"/>
    <property type="match status" value="1"/>
</dbReference>
<keyword evidence="11 18" id="KW-1133">Transmembrane helix</keyword>
<keyword evidence="10" id="KW-0249">Electron transport</keyword>
<feature type="transmembrane region" description="Helical" evidence="18">
    <location>
        <begin position="151"/>
        <end position="171"/>
    </location>
</feature>
<evidence type="ECO:0000256" key="12">
    <source>
        <dbReference type="ARBA" id="ARBA00023027"/>
    </source>
</evidence>
<dbReference type="GO" id="GO:0015990">
    <property type="term" value="P:electron transport coupled proton transport"/>
    <property type="evidence" value="ECO:0007669"/>
    <property type="project" value="TreeGrafter"/>
</dbReference>
<comment type="subcellular location">
    <subcellularLocation>
        <location evidence="2">Mitochondrion inner membrane</location>
        <topology evidence="2">Multi-pass membrane protein</topology>
    </subcellularLocation>
</comment>
<keyword evidence="7 18" id="KW-0812">Transmembrane</keyword>
<evidence type="ECO:0000256" key="13">
    <source>
        <dbReference type="ARBA" id="ARBA00023075"/>
    </source>
</evidence>
<dbReference type="PRINTS" id="PR01434">
    <property type="entry name" value="NADHDHGNASE5"/>
</dbReference>
<evidence type="ECO:0000256" key="16">
    <source>
        <dbReference type="ARBA" id="ARBA00031027"/>
    </source>
</evidence>
<gene>
    <name evidence="21" type="primary">nad5</name>
</gene>
<evidence type="ECO:0000256" key="18">
    <source>
        <dbReference type="SAM" id="Phobius"/>
    </source>
</evidence>
<dbReference type="AlphaFoldDB" id="A0A0S2MQR8"/>
<evidence type="ECO:0000256" key="1">
    <source>
        <dbReference type="ARBA" id="ARBA00003257"/>
    </source>
</evidence>
<evidence type="ECO:0000256" key="14">
    <source>
        <dbReference type="ARBA" id="ARBA00023128"/>
    </source>
</evidence>
<feature type="transmembrane region" description="Helical" evidence="18">
    <location>
        <begin position="271"/>
        <end position="289"/>
    </location>
</feature>
<evidence type="ECO:0000256" key="10">
    <source>
        <dbReference type="ARBA" id="ARBA00022982"/>
    </source>
</evidence>
<accession>A0A0S2MQR8</accession>
<feature type="transmembrane region" description="Helical" evidence="18">
    <location>
        <begin position="492"/>
        <end position="511"/>
    </location>
</feature>
<feature type="transmembrane region" description="Helical" evidence="18">
    <location>
        <begin position="217"/>
        <end position="237"/>
    </location>
</feature>
<evidence type="ECO:0000256" key="7">
    <source>
        <dbReference type="ARBA" id="ARBA00022692"/>
    </source>
</evidence>
<evidence type="ECO:0000256" key="6">
    <source>
        <dbReference type="ARBA" id="ARBA00022660"/>
    </source>
</evidence>
<sequence>MNLSICFIYFFILFILSLIFFVIGLYFVMFDMSFFFEWNIFDLNTSSVVMVIYLDWISLFFTSFVMFISCMVIFYSSSYMGSDLFIVRFIFLVLMFVFSMLLMILSPNLISILLGWDGLGLVSFCLVIYYQNISSMNAGLLTILSNRIGDVMILMSIAWMLNFGSWNFMFYLDCMKDDFSMMFIMYFVFLAGITSSAQIPFSAWLPAAMAAPTPVSSLVHSSTLVTAGVYLLIRFNFCFSNSLNFFLLFVSSMTMFMSGLGANYEFDLSKIIALSTLSQLGLMMMTLSLGKFSFVFFHLLTHAVFKALLFMCAGFLIHNVKGNQDIRNLGGLVFQMPIVCSCMMISSLSLCGMPFLSGFYSSDLIIEMVLMNYLNFYIFLLLMISTGLTVAYSFRLFYYSVVGEYNYCSLFSLGYYDLVMIYSMIPMVFINVIAGSLVSWLIFPFPVLIIMPISLSLSALLVSLIGLWLGYEISKFSLSWSLLFLKCYEVNYFFLLCGFYQEFHLVYLIFYPLKGGGLLLDLFDLGWNESLGGQGLFLFIKVISVIIQNFQMNILKIFFLLFLFVNITFFLYFTF</sequence>
<organism evidence="21">
    <name type="scientific">Priacma serrata</name>
    <name type="common">Reticulated beetle</name>
    <name type="synonym">Cupes serrata</name>
    <dbReference type="NCBI Taxonomy" id="50550"/>
    <lineage>
        <taxon>Eukaryota</taxon>
        <taxon>Metazoa</taxon>
        <taxon>Ecdysozoa</taxon>
        <taxon>Arthropoda</taxon>
        <taxon>Hexapoda</taxon>
        <taxon>Insecta</taxon>
        <taxon>Pterygota</taxon>
        <taxon>Neoptera</taxon>
        <taxon>Endopterygota</taxon>
        <taxon>Coleoptera</taxon>
        <taxon>Archostemata</taxon>
        <taxon>Cupedidae</taxon>
        <taxon>Priacma</taxon>
    </lineage>
</organism>
<feature type="domain" description="NADH:quinone oxidoreductase/Mrp antiporter transmembrane" evidence="19">
    <location>
        <begin position="106"/>
        <end position="386"/>
    </location>
</feature>
<feature type="transmembrane region" description="Helical" evidence="18">
    <location>
        <begin position="376"/>
        <end position="398"/>
    </location>
</feature>
<dbReference type="GO" id="GO:0005743">
    <property type="term" value="C:mitochondrial inner membrane"/>
    <property type="evidence" value="ECO:0007669"/>
    <property type="project" value="UniProtKB-SubCell"/>
</dbReference>
<keyword evidence="6" id="KW-0679">Respiratory chain</keyword>
<dbReference type="InterPro" id="IPR001750">
    <property type="entry name" value="ND/Mrp_TM"/>
</dbReference>
<evidence type="ECO:0000256" key="3">
    <source>
        <dbReference type="ARBA" id="ARBA00012944"/>
    </source>
</evidence>
<reference evidence="21" key="1">
    <citation type="submission" date="2012-06" db="EMBL/GenBank/DDBJ databases">
        <title>Mitogenomics of the Coleoptera under dense taxon sampling.</title>
        <authorList>
            <person name="Timmermans M.J.T.N."/>
            <person name="Lim J."/>
            <person name="Dodsworth S."/>
            <person name="Haran J."/>
            <person name="Ahrens D."/>
            <person name="Bocak L."/>
            <person name="London A."/>
            <person name="Culverwell L."/>
            <person name="Vogler A.P."/>
        </authorList>
    </citation>
    <scope>NUCLEOTIDE SEQUENCE</scope>
</reference>
<evidence type="ECO:0000256" key="15">
    <source>
        <dbReference type="ARBA" id="ARBA00023136"/>
    </source>
</evidence>
<comment type="catalytic activity">
    <reaction evidence="17">
        <text>a ubiquinone + NADH + 5 H(+)(in) = a ubiquinol + NAD(+) + 4 H(+)(out)</text>
        <dbReference type="Rhea" id="RHEA:29091"/>
        <dbReference type="Rhea" id="RHEA-COMP:9565"/>
        <dbReference type="Rhea" id="RHEA-COMP:9566"/>
        <dbReference type="ChEBI" id="CHEBI:15378"/>
        <dbReference type="ChEBI" id="CHEBI:16389"/>
        <dbReference type="ChEBI" id="CHEBI:17976"/>
        <dbReference type="ChEBI" id="CHEBI:57540"/>
        <dbReference type="ChEBI" id="CHEBI:57945"/>
        <dbReference type="EC" id="7.1.1.2"/>
    </reaction>
</comment>
<dbReference type="Pfam" id="PF06455">
    <property type="entry name" value="NADH5_C"/>
    <property type="match status" value="1"/>
</dbReference>
<evidence type="ECO:0000259" key="19">
    <source>
        <dbReference type="Pfam" id="PF00361"/>
    </source>
</evidence>
<evidence type="ECO:0000256" key="4">
    <source>
        <dbReference type="ARBA" id="ARBA00021096"/>
    </source>
</evidence>
<keyword evidence="9" id="KW-1278">Translocase</keyword>
<evidence type="ECO:0000313" key="21">
    <source>
        <dbReference type="EMBL" id="ALO77068.1"/>
    </source>
</evidence>
<name>A0A0S2MQR8_PRISE</name>
<feature type="domain" description="NADH dehydrogenase subunit 5 C-terminal" evidence="20">
    <location>
        <begin position="392"/>
        <end position="572"/>
    </location>
</feature>
<keyword evidence="14 21" id="KW-0496">Mitochondrion</keyword>
<dbReference type="Pfam" id="PF00361">
    <property type="entry name" value="Proton_antipo_M"/>
    <property type="match status" value="1"/>
</dbReference>
<proteinExistence type="predicted"/>
<evidence type="ECO:0000256" key="2">
    <source>
        <dbReference type="ARBA" id="ARBA00004448"/>
    </source>
</evidence>
<evidence type="ECO:0000256" key="9">
    <source>
        <dbReference type="ARBA" id="ARBA00022967"/>
    </source>
</evidence>
<comment type="function">
    <text evidence="1">Core subunit of the mitochondrial membrane respiratory chain NADH dehydrogenase (Complex I) that is believed to belong to the minimal assembly required for catalysis. Complex I functions in the transfer of electrons from NADH to the respiratory chain. The immediate electron acceptor for the enzyme is believed to be ubiquinone.</text>
</comment>
<evidence type="ECO:0000256" key="17">
    <source>
        <dbReference type="ARBA" id="ARBA00049551"/>
    </source>
</evidence>
<feature type="transmembrane region" description="Helical" evidence="18">
    <location>
        <begin position="243"/>
        <end position="264"/>
    </location>
</feature>
<keyword evidence="13" id="KW-0830">Ubiquinone</keyword>
<evidence type="ECO:0000256" key="5">
    <source>
        <dbReference type="ARBA" id="ARBA00022448"/>
    </source>
</evidence>
<feature type="transmembrane region" description="Helical" evidence="18">
    <location>
        <begin position="50"/>
        <end position="74"/>
    </location>
</feature>
<dbReference type="GO" id="GO:0008137">
    <property type="term" value="F:NADH dehydrogenase (ubiquinone) activity"/>
    <property type="evidence" value="ECO:0007669"/>
    <property type="project" value="UniProtKB-EC"/>
</dbReference>
<evidence type="ECO:0000259" key="20">
    <source>
        <dbReference type="Pfam" id="PF06455"/>
    </source>
</evidence>
<dbReference type="InterPro" id="IPR003945">
    <property type="entry name" value="NU5C-like"/>
</dbReference>
<dbReference type="InterPro" id="IPR010934">
    <property type="entry name" value="NADH_DH_su5_C"/>
</dbReference>
<evidence type="ECO:0000256" key="11">
    <source>
        <dbReference type="ARBA" id="ARBA00022989"/>
    </source>
</evidence>
<dbReference type="EMBL" id="JX412806">
    <property type="protein sequence ID" value="ALO77068.1"/>
    <property type="molecule type" value="Genomic_DNA"/>
</dbReference>
<feature type="transmembrane region" description="Helical" evidence="18">
    <location>
        <begin position="110"/>
        <end position="130"/>
    </location>
</feature>
<feature type="transmembrane region" description="Helical" evidence="18">
    <location>
        <begin position="449"/>
        <end position="471"/>
    </location>
</feature>
<feature type="transmembrane region" description="Helical" evidence="18">
    <location>
        <begin position="329"/>
        <end position="356"/>
    </location>
</feature>
<feature type="transmembrane region" description="Helical" evidence="18">
    <location>
        <begin position="419"/>
        <end position="443"/>
    </location>
</feature>
<feature type="transmembrane region" description="Helical" evidence="18">
    <location>
        <begin position="183"/>
        <end position="205"/>
    </location>
</feature>
<keyword evidence="5" id="KW-0813">Transport</keyword>